<evidence type="ECO:0000313" key="1">
    <source>
        <dbReference type="EMBL" id="CAD6334192.1"/>
    </source>
</evidence>
<sequence length="341" mass="38486">MGTYQYPNLTVIEEDDSIKVRIMHLQHTIVAKFPNHQMVYISIHNIQRAIQHQYHASIDVKDISTCGPDLLIHMRQTTTYSLMLASGSLDMIPISLSLMPWNAEYGSTKVPAHTQLADSFNFDYNKIARNMRKPAKQALILIDAIPAHLCSDTTIKTLLQKLCDVPEITFDRPNHTYQVSAKTHCIENIPSVAHLGLKKIEAGQAFIYIWPIWLEAIDFTSEDSLILESWAEEEAAKLARQKLAGYISSADTFPADYGEHEGDINDLDDTAYRSSVYPPLHSSQVPYADAVTTPNACATINDQVLQSRWTRTFQIANQNSEKIISKIALKNVRLLHLLLRV</sequence>
<name>A0A811RW81_9POAL</name>
<reference evidence="1" key="1">
    <citation type="submission" date="2020-10" db="EMBL/GenBank/DDBJ databases">
        <authorList>
            <person name="Han B."/>
            <person name="Lu T."/>
            <person name="Zhao Q."/>
            <person name="Huang X."/>
            <person name="Zhao Y."/>
        </authorList>
    </citation>
    <scope>NUCLEOTIDE SEQUENCE</scope>
</reference>
<evidence type="ECO:0000313" key="2">
    <source>
        <dbReference type="Proteomes" id="UP000604825"/>
    </source>
</evidence>
<comment type="caution">
    <text evidence="1">The sequence shown here is derived from an EMBL/GenBank/DDBJ whole genome shotgun (WGS) entry which is preliminary data.</text>
</comment>
<gene>
    <name evidence="1" type="ORF">NCGR_LOCUS58290</name>
</gene>
<accession>A0A811RW81</accession>
<proteinExistence type="predicted"/>
<dbReference type="EMBL" id="CAJGYO010000017">
    <property type="protein sequence ID" value="CAD6334192.1"/>
    <property type="molecule type" value="Genomic_DNA"/>
</dbReference>
<dbReference type="OrthoDB" id="10514869at2759"/>
<dbReference type="AlphaFoldDB" id="A0A811RW81"/>
<protein>
    <submittedName>
        <fullName evidence="1">Uncharacterized protein</fullName>
    </submittedName>
</protein>
<keyword evidence="2" id="KW-1185">Reference proteome</keyword>
<organism evidence="1 2">
    <name type="scientific">Miscanthus lutarioriparius</name>
    <dbReference type="NCBI Taxonomy" id="422564"/>
    <lineage>
        <taxon>Eukaryota</taxon>
        <taxon>Viridiplantae</taxon>
        <taxon>Streptophyta</taxon>
        <taxon>Embryophyta</taxon>
        <taxon>Tracheophyta</taxon>
        <taxon>Spermatophyta</taxon>
        <taxon>Magnoliopsida</taxon>
        <taxon>Liliopsida</taxon>
        <taxon>Poales</taxon>
        <taxon>Poaceae</taxon>
        <taxon>PACMAD clade</taxon>
        <taxon>Panicoideae</taxon>
        <taxon>Andropogonodae</taxon>
        <taxon>Andropogoneae</taxon>
        <taxon>Saccharinae</taxon>
        <taxon>Miscanthus</taxon>
    </lineage>
</organism>
<dbReference type="Proteomes" id="UP000604825">
    <property type="component" value="Unassembled WGS sequence"/>
</dbReference>